<dbReference type="Proteomes" id="UP000245021">
    <property type="component" value="Unassembled WGS sequence"/>
</dbReference>
<dbReference type="AlphaFoldDB" id="A0A2R5HG75"/>
<sequence>MKIAVDAMGGDYAPEAIVKGVELARASFPDIEFLLFGDPEAIKKHLSDEKNISIIKTTELIDFHDEPLKAIRKKKDSSLVRAVKAVKDGEAQAVLSAGSTGALLAAGLFIVGRIKQIERPALMNTLPTADGLGFDMMDLGANAENKAEHLLDFAILGSYYAENVRNINKPRVALLSNGAEESKGSPLVKEAHELLSNEVSINFVGNIESRDILAGGMADVVVTDGFTGNAVLKAIEGTASVLMKQIKDGIMNGGLGTKIGGALVKKELSKLRNTMSTDSAGGAPIFGLKAPVVKTHGNSSPEAIFSTIKQIHKMLETDVVGKLVEHFEKNAEEKH</sequence>
<dbReference type="GO" id="GO:0008654">
    <property type="term" value="P:phospholipid biosynthetic process"/>
    <property type="evidence" value="ECO:0007669"/>
    <property type="project" value="UniProtKB-KW"/>
</dbReference>
<proteinExistence type="inferred from homology"/>
<dbReference type="GO" id="GO:0005737">
    <property type="term" value="C:cytoplasm"/>
    <property type="evidence" value="ECO:0007669"/>
    <property type="project" value="UniProtKB-SubCell"/>
</dbReference>
<keyword evidence="4 10" id="KW-0808">Transferase</keyword>
<evidence type="ECO:0000313" key="11">
    <source>
        <dbReference type="EMBL" id="GBG96856.1"/>
    </source>
</evidence>
<dbReference type="SUPFAM" id="SSF53659">
    <property type="entry name" value="Isocitrate/Isopropylmalate dehydrogenase-like"/>
    <property type="match status" value="1"/>
</dbReference>
<organism evidence="11 12">
    <name type="scientific">Lactococcus termiticola</name>
    <dbReference type="NCBI Taxonomy" id="2169526"/>
    <lineage>
        <taxon>Bacteria</taxon>
        <taxon>Bacillati</taxon>
        <taxon>Bacillota</taxon>
        <taxon>Bacilli</taxon>
        <taxon>Lactobacillales</taxon>
        <taxon>Streptococcaceae</taxon>
        <taxon>Lactococcus</taxon>
    </lineage>
</organism>
<dbReference type="Gene3D" id="3.40.718.10">
    <property type="entry name" value="Isopropylmalate Dehydrogenase"/>
    <property type="match status" value="1"/>
</dbReference>
<dbReference type="HAMAP" id="MF_00019">
    <property type="entry name" value="PlsX"/>
    <property type="match status" value="1"/>
</dbReference>
<dbReference type="InterPro" id="IPR012281">
    <property type="entry name" value="Phospholipid_synth_PlsX-like"/>
</dbReference>
<evidence type="ECO:0000256" key="4">
    <source>
        <dbReference type="ARBA" id="ARBA00022679"/>
    </source>
</evidence>
<keyword evidence="7 10" id="KW-1208">Phospholipid metabolism</keyword>
<evidence type="ECO:0000256" key="1">
    <source>
        <dbReference type="ARBA" id="ARBA00001232"/>
    </source>
</evidence>
<comment type="caution">
    <text evidence="11">The sequence shown here is derived from an EMBL/GenBank/DDBJ whole genome shotgun (WGS) entry which is preliminary data.</text>
</comment>
<evidence type="ECO:0000256" key="5">
    <source>
        <dbReference type="ARBA" id="ARBA00023098"/>
    </source>
</evidence>
<accession>A0A2R5HG75</accession>
<dbReference type="UniPathway" id="UPA00085"/>
<comment type="similarity">
    <text evidence="10">Belongs to the PlsX family.</text>
</comment>
<dbReference type="OrthoDB" id="9806408at2"/>
<evidence type="ECO:0000256" key="7">
    <source>
        <dbReference type="ARBA" id="ARBA00023264"/>
    </source>
</evidence>
<dbReference type="PIRSF" id="PIRSF002465">
    <property type="entry name" value="Phsphlp_syn_PlsX"/>
    <property type="match status" value="1"/>
</dbReference>
<dbReference type="GO" id="GO:0043811">
    <property type="term" value="F:phosphate:acyl-[acyl carrier protein] acyltransferase activity"/>
    <property type="evidence" value="ECO:0007669"/>
    <property type="project" value="UniProtKB-UniRule"/>
</dbReference>
<name>A0A2R5HG75_9LACT</name>
<dbReference type="PANTHER" id="PTHR30100">
    <property type="entry name" value="FATTY ACID/PHOSPHOLIPID SYNTHESIS PROTEIN PLSX"/>
    <property type="match status" value="1"/>
</dbReference>
<dbReference type="GO" id="GO:0006633">
    <property type="term" value="P:fatty acid biosynthetic process"/>
    <property type="evidence" value="ECO:0007669"/>
    <property type="project" value="UniProtKB-UniRule"/>
</dbReference>
<comment type="subunit">
    <text evidence="9 10">Homodimer. Probably interacts with PlsY.</text>
</comment>
<comment type="pathway">
    <text evidence="10">Lipid metabolism; phospholipid metabolism.</text>
</comment>
<dbReference type="Pfam" id="PF02504">
    <property type="entry name" value="FA_synthesis"/>
    <property type="match status" value="1"/>
</dbReference>
<keyword evidence="11" id="KW-0012">Acyltransferase</keyword>
<evidence type="ECO:0000256" key="10">
    <source>
        <dbReference type="HAMAP-Rule" id="MF_00019"/>
    </source>
</evidence>
<reference evidence="11 12" key="1">
    <citation type="journal article" date="2018" name="Genome Announc.">
        <title>Draft Genome Sequence of Lactococcus sp. Strain NtB2 (JCM 32569), Isolated from the Gut of the Higher Termite Nasutitermes takasagoensis.</title>
        <authorList>
            <person name="Noda S."/>
            <person name="Aihara C."/>
            <person name="Yuki M."/>
            <person name="Ohkuma M."/>
        </authorList>
    </citation>
    <scope>NUCLEOTIDE SEQUENCE [LARGE SCALE GENOMIC DNA]</scope>
    <source>
        <strain evidence="11 12">NtB2</strain>
    </source>
</reference>
<comment type="subcellular location">
    <subcellularLocation>
        <location evidence="10">Cytoplasm</location>
    </subcellularLocation>
    <text evidence="10">Associated with the membrane possibly through PlsY.</text>
</comment>
<evidence type="ECO:0000256" key="6">
    <source>
        <dbReference type="ARBA" id="ARBA00023209"/>
    </source>
</evidence>
<dbReference type="InterPro" id="IPR003664">
    <property type="entry name" value="FA_synthesis"/>
</dbReference>
<keyword evidence="6 10" id="KW-0594">Phospholipid biosynthesis</keyword>
<comment type="function">
    <text evidence="10">Catalyzes the reversible formation of acyl-phosphate (acyl-PO(4)) from acyl-[acyl-carrier-protein] (acyl-ACP). This enzyme utilizes acyl-ACP as fatty acyl donor, but not acyl-CoA.</text>
</comment>
<keyword evidence="3 10" id="KW-0444">Lipid biosynthesis</keyword>
<evidence type="ECO:0000256" key="2">
    <source>
        <dbReference type="ARBA" id="ARBA00022490"/>
    </source>
</evidence>
<keyword evidence="2 10" id="KW-0963">Cytoplasm</keyword>
<evidence type="ECO:0000256" key="3">
    <source>
        <dbReference type="ARBA" id="ARBA00022516"/>
    </source>
</evidence>
<dbReference type="EMBL" id="BFFO01000005">
    <property type="protein sequence ID" value="GBG96856.1"/>
    <property type="molecule type" value="Genomic_DNA"/>
</dbReference>
<keyword evidence="5 10" id="KW-0443">Lipid metabolism</keyword>
<evidence type="ECO:0000256" key="8">
    <source>
        <dbReference type="ARBA" id="ARBA00024069"/>
    </source>
</evidence>
<comment type="catalytic activity">
    <reaction evidence="1 10">
        <text>a fatty acyl-[ACP] + phosphate = an acyl phosphate + holo-[ACP]</text>
        <dbReference type="Rhea" id="RHEA:42292"/>
        <dbReference type="Rhea" id="RHEA-COMP:9685"/>
        <dbReference type="Rhea" id="RHEA-COMP:14125"/>
        <dbReference type="ChEBI" id="CHEBI:43474"/>
        <dbReference type="ChEBI" id="CHEBI:59918"/>
        <dbReference type="ChEBI" id="CHEBI:64479"/>
        <dbReference type="ChEBI" id="CHEBI:138651"/>
        <dbReference type="EC" id="2.3.1.274"/>
    </reaction>
</comment>
<dbReference type="PANTHER" id="PTHR30100:SF1">
    <property type="entry name" value="PHOSPHATE ACYLTRANSFERASE"/>
    <property type="match status" value="1"/>
</dbReference>
<dbReference type="EC" id="2.3.1.274" evidence="8 10"/>
<dbReference type="NCBIfam" id="TIGR00182">
    <property type="entry name" value="plsX"/>
    <property type="match status" value="1"/>
</dbReference>
<dbReference type="RefSeq" id="WP_109245824.1">
    <property type="nucleotide sequence ID" value="NZ_BFFO01000005.1"/>
</dbReference>
<evidence type="ECO:0000256" key="9">
    <source>
        <dbReference type="ARBA" id="ARBA00046608"/>
    </source>
</evidence>
<keyword evidence="12" id="KW-1185">Reference proteome</keyword>
<evidence type="ECO:0000313" key="12">
    <source>
        <dbReference type="Proteomes" id="UP000245021"/>
    </source>
</evidence>
<gene>
    <name evidence="10 11" type="primary">plsX</name>
    <name evidence="11" type="ORF">NtB2_00981</name>
</gene>
<protein>
    <recommendedName>
        <fullName evidence="8 10">Phosphate acyltransferase</fullName>
        <ecNumber evidence="8 10">2.3.1.274</ecNumber>
    </recommendedName>
    <alternativeName>
        <fullName evidence="10">Acyl-ACP phosphotransacylase</fullName>
    </alternativeName>
    <alternativeName>
        <fullName evidence="10">Acyl-[acyl-carrier-protein]--phosphate acyltransferase</fullName>
    </alternativeName>
    <alternativeName>
        <fullName evidence="10">Phosphate-acyl-ACP acyltransferase</fullName>
    </alternativeName>
</protein>